<sequence length="64" mass="7075">MPHKLSDYSDSNSTSTVSSTDRMPGAEVSDPSRRSGPKLVVVHNGGGPRYDDKRPASWDKSRWK</sequence>
<dbReference type="OrthoDB" id="4361146at2759"/>
<evidence type="ECO:0000313" key="3">
    <source>
        <dbReference type="Proteomes" id="UP000001294"/>
    </source>
</evidence>
<keyword evidence="3" id="KW-1185">Reference proteome</keyword>
<feature type="compositionally biased region" description="Low complexity" evidence="1">
    <location>
        <begin position="8"/>
        <end position="21"/>
    </location>
</feature>
<proteinExistence type="predicted"/>
<organism evidence="2 3">
    <name type="scientific">Talaromyces marneffei (strain ATCC 18224 / CBS 334.59 / QM 7333)</name>
    <name type="common">Penicillium marneffei</name>
    <dbReference type="NCBI Taxonomy" id="441960"/>
    <lineage>
        <taxon>Eukaryota</taxon>
        <taxon>Fungi</taxon>
        <taxon>Dikarya</taxon>
        <taxon>Ascomycota</taxon>
        <taxon>Pezizomycotina</taxon>
        <taxon>Eurotiomycetes</taxon>
        <taxon>Eurotiomycetidae</taxon>
        <taxon>Eurotiales</taxon>
        <taxon>Trichocomaceae</taxon>
        <taxon>Talaromyces</taxon>
        <taxon>Talaromyces sect. Talaromyces</taxon>
    </lineage>
</organism>
<accession>B6QHP2</accession>
<dbReference type="PhylomeDB" id="B6QHP2"/>
<gene>
    <name evidence="2" type="ORF">PMAA_094920</name>
</gene>
<name>B6QHP2_TALMQ</name>
<feature type="compositionally biased region" description="Basic and acidic residues" evidence="1">
    <location>
        <begin position="49"/>
        <end position="64"/>
    </location>
</feature>
<dbReference type="EMBL" id="DS995902">
    <property type="protein sequence ID" value="EEA22887.1"/>
    <property type="molecule type" value="Genomic_DNA"/>
</dbReference>
<dbReference type="AlphaFoldDB" id="B6QHP2"/>
<dbReference type="Proteomes" id="UP000001294">
    <property type="component" value="Unassembled WGS sequence"/>
</dbReference>
<evidence type="ECO:0000313" key="2">
    <source>
        <dbReference type="EMBL" id="EEA22887.1"/>
    </source>
</evidence>
<evidence type="ECO:0000256" key="1">
    <source>
        <dbReference type="SAM" id="MobiDB-lite"/>
    </source>
</evidence>
<feature type="region of interest" description="Disordered" evidence="1">
    <location>
        <begin position="1"/>
        <end position="64"/>
    </location>
</feature>
<reference evidence="3" key="1">
    <citation type="journal article" date="2015" name="Genome Announc.">
        <title>Genome sequence of the AIDS-associated pathogen Penicillium marneffei (ATCC18224) and its near taxonomic relative Talaromyces stipitatus (ATCC10500).</title>
        <authorList>
            <person name="Nierman W.C."/>
            <person name="Fedorova-Abrams N.D."/>
            <person name="Andrianopoulos A."/>
        </authorList>
    </citation>
    <scope>NUCLEOTIDE SEQUENCE [LARGE SCALE GENOMIC DNA]</scope>
    <source>
        <strain evidence="3">ATCC 18224 / CBS 334.59 / QM 7333</strain>
    </source>
</reference>
<dbReference type="HOGENOM" id="CLU_2868398_0_0_1"/>
<dbReference type="VEuPathDB" id="FungiDB:PMAA_094920"/>
<protein>
    <submittedName>
        <fullName evidence="2">Uncharacterized protein</fullName>
    </submittedName>
</protein>